<dbReference type="InterPro" id="IPR002052">
    <property type="entry name" value="DNA_methylase_N6_adenine_CS"/>
</dbReference>
<dbReference type="Proteomes" id="UP000196074">
    <property type="component" value="Unassembled WGS sequence"/>
</dbReference>
<dbReference type="SUPFAM" id="SSF53335">
    <property type="entry name" value="S-adenosyl-L-methionine-dependent methyltransferases"/>
    <property type="match status" value="1"/>
</dbReference>
<evidence type="ECO:0000313" key="3">
    <source>
        <dbReference type="Proteomes" id="UP000196074"/>
    </source>
</evidence>
<dbReference type="PANTHER" id="PTHR47739:SF1">
    <property type="entry name" value="TRNA1(VAL) (ADENINE(37)-N6)-METHYLTRANSFERASE"/>
    <property type="match status" value="1"/>
</dbReference>
<accession>A0A1Y4QZ87</accession>
<evidence type="ECO:0000259" key="1">
    <source>
        <dbReference type="Pfam" id="PF05175"/>
    </source>
</evidence>
<dbReference type="InterPro" id="IPR029063">
    <property type="entry name" value="SAM-dependent_MTases_sf"/>
</dbReference>
<organism evidence="2 3">
    <name type="scientific">Enterococcus cecorum</name>
    <dbReference type="NCBI Taxonomy" id="44008"/>
    <lineage>
        <taxon>Bacteria</taxon>
        <taxon>Bacillati</taxon>
        <taxon>Bacillota</taxon>
        <taxon>Bacilli</taxon>
        <taxon>Lactobacillales</taxon>
        <taxon>Enterococcaceae</taxon>
        <taxon>Enterococcus</taxon>
    </lineage>
</organism>
<keyword evidence="2" id="KW-0489">Methyltransferase</keyword>
<dbReference type="GO" id="GO:0003676">
    <property type="term" value="F:nucleic acid binding"/>
    <property type="evidence" value="ECO:0007669"/>
    <property type="project" value="InterPro"/>
</dbReference>
<sequence>MSERINLLPNERIDQLFAEDIQIIQSREVFSFSLDAVLLANFPNIPKRGKIVDLCAGNGAVGLFVSRHTQAEIIQIELQERLADMAQRSIHLNGLSDQMTVIQDDLKNAPKYLGHDAIDLILCNPPYFKDLPTNHKNPNEHLAIARHEIYTNLETVIQTSAHLLKMNGRLCLVHRPDRFLEVIETMQQAKIMPKRIQFIYPKEGKEANILLVEGIYQGKKDGLKVLPPIYTYDANGEYTPTIKKMLYGM</sequence>
<dbReference type="InterPro" id="IPR050210">
    <property type="entry name" value="tRNA_Adenine-N(6)_MTase"/>
</dbReference>
<dbReference type="EMBL" id="NFLC01000008">
    <property type="protein sequence ID" value="OUQ10607.1"/>
    <property type="molecule type" value="Genomic_DNA"/>
</dbReference>
<evidence type="ECO:0000313" key="2">
    <source>
        <dbReference type="EMBL" id="OUQ10607.1"/>
    </source>
</evidence>
<dbReference type="AlphaFoldDB" id="A0A1Y4QZ87"/>
<name>A0A1Y4QZ87_9ENTE</name>
<comment type="caution">
    <text evidence="2">The sequence shown here is derived from an EMBL/GenBank/DDBJ whole genome shotgun (WGS) entry which is preliminary data.</text>
</comment>
<proteinExistence type="predicted"/>
<dbReference type="CDD" id="cd02440">
    <property type="entry name" value="AdoMet_MTases"/>
    <property type="match status" value="1"/>
</dbReference>
<dbReference type="InterPro" id="IPR007848">
    <property type="entry name" value="Small_mtfrase_dom"/>
</dbReference>
<dbReference type="GO" id="GO:0032259">
    <property type="term" value="P:methylation"/>
    <property type="evidence" value="ECO:0007669"/>
    <property type="project" value="UniProtKB-KW"/>
</dbReference>
<feature type="domain" description="Methyltransferase small" evidence="1">
    <location>
        <begin position="36"/>
        <end position="175"/>
    </location>
</feature>
<dbReference type="PANTHER" id="PTHR47739">
    <property type="entry name" value="TRNA1(VAL) (ADENINE(37)-N6)-METHYLTRANSFERASE"/>
    <property type="match status" value="1"/>
</dbReference>
<reference evidence="3" key="1">
    <citation type="submission" date="2017-04" db="EMBL/GenBank/DDBJ databases">
        <title>Function of individual gut microbiota members based on whole genome sequencing of pure cultures obtained from chicken caecum.</title>
        <authorList>
            <person name="Medvecky M."/>
            <person name="Cejkova D."/>
            <person name="Polansky O."/>
            <person name="Karasova D."/>
            <person name="Kubasova T."/>
            <person name="Cizek A."/>
            <person name="Rychlik I."/>
        </authorList>
    </citation>
    <scope>NUCLEOTIDE SEQUENCE [LARGE SCALE GENOMIC DNA]</scope>
    <source>
        <strain evidence="3">An144</strain>
    </source>
</reference>
<dbReference type="RefSeq" id="WP_087214385.1">
    <property type="nucleotide sequence ID" value="NZ_CP010059.1"/>
</dbReference>
<dbReference type="GO" id="GO:0008757">
    <property type="term" value="F:S-adenosylmethionine-dependent methyltransferase activity"/>
    <property type="evidence" value="ECO:0007669"/>
    <property type="project" value="UniProtKB-ARBA"/>
</dbReference>
<keyword evidence="2" id="KW-0808">Transferase</keyword>
<dbReference type="Pfam" id="PF05175">
    <property type="entry name" value="MTS"/>
    <property type="match status" value="1"/>
</dbReference>
<dbReference type="Gene3D" id="3.40.50.150">
    <property type="entry name" value="Vaccinia Virus protein VP39"/>
    <property type="match status" value="1"/>
</dbReference>
<dbReference type="GO" id="GO:0008170">
    <property type="term" value="F:N-methyltransferase activity"/>
    <property type="evidence" value="ECO:0007669"/>
    <property type="project" value="UniProtKB-ARBA"/>
</dbReference>
<dbReference type="PROSITE" id="PS00092">
    <property type="entry name" value="N6_MTASE"/>
    <property type="match status" value="1"/>
</dbReference>
<gene>
    <name evidence="2" type="ORF">B5E88_05200</name>
</gene>
<protein>
    <submittedName>
        <fullName evidence="2">SAM-dependent methyltransferase</fullName>
    </submittedName>
</protein>